<keyword evidence="4" id="KW-1185">Reference proteome</keyword>
<accession>A0ABQ6N376</accession>
<gene>
    <name evidence="3" type="ORF">TeGR_g8749</name>
</gene>
<evidence type="ECO:0000313" key="4">
    <source>
        <dbReference type="Proteomes" id="UP001165060"/>
    </source>
</evidence>
<keyword evidence="2" id="KW-0732">Signal</keyword>
<protein>
    <submittedName>
        <fullName evidence="3">Uncharacterized protein</fullName>
    </submittedName>
</protein>
<comment type="caution">
    <text evidence="3">The sequence shown here is derived from an EMBL/GenBank/DDBJ whole genome shotgun (WGS) entry which is preliminary data.</text>
</comment>
<dbReference type="Proteomes" id="UP001165060">
    <property type="component" value="Unassembled WGS sequence"/>
</dbReference>
<dbReference type="EMBL" id="BRYB01000848">
    <property type="protein sequence ID" value="GMI38900.1"/>
    <property type="molecule type" value="Genomic_DNA"/>
</dbReference>
<organism evidence="3 4">
    <name type="scientific">Tetraparma gracilis</name>
    <dbReference type="NCBI Taxonomy" id="2962635"/>
    <lineage>
        <taxon>Eukaryota</taxon>
        <taxon>Sar</taxon>
        <taxon>Stramenopiles</taxon>
        <taxon>Ochrophyta</taxon>
        <taxon>Bolidophyceae</taxon>
        <taxon>Parmales</taxon>
        <taxon>Triparmaceae</taxon>
        <taxon>Tetraparma</taxon>
    </lineage>
</organism>
<feature type="non-terminal residue" evidence="3">
    <location>
        <position position="193"/>
    </location>
</feature>
<evidence type="ECO:0000313" key="3">
    <source>
        <dbReference type="EMBL" id="GMI38900.1"/>
    </source>
</evidence>
<feature type="signal peptide" evidence="2">
    <location>
        <begin position="1"/>
        <end position="16"/>
    </location>
</feature>
<name>A0ABQ6N376_9STRA</name>
<proteinExistence type="predicted"/>
<reference evidence="3 4" key="1">
    <citation type="journal article" date="2023" name="Commun. Biol.">
        <title>Genome analysis of Parmales, the sister group of diatoms, reveals the evolutionary specialization of diatoms from phago-mixotrophs to photoautotrophs.</title>
        <authorList>
            <person name="Ban H."/>
            <person name="Sato S."/>
            <person name="Yoshikawa S."/>
            <person name="Yamada K."/>
            <person name="Nakamura Y."/>
            <person name="Ichinomiya M."/>
            <person name="Sato N."/>
            <person name="Blanc-Mathieu R."/>
            <person name="Endo H."/>
            <person name="Kuwata A."/>
            <person name="Ogata H."/>
        </authorList>
    </citation>
    <scope>NUCLEOTIDE SEQUENCE [LARGE SCALE GENOMIC DNA]</scope>
</reference>
<feature type="region of interest" description="Disordered" evidence="1">
    <location>
        <begin position="168"/>
        <end position="193"/>
    </location>
</feature>
<feature type="chain" id="PRO_5046889841" evidence="2">
    <location>
        <begin position="17"/>
        <end position="193"/>
    </location>
</feature>
<evidence type="ECO:0000256" key="1">
    <source>
        <dbReference type="SAM" id="MobiDB-lite"/>
    </source>
</evidence>
<sequence>MLRLLLPLLLPLLALSSPALLHSSLGGAAAPHDGAAHSAASLSASIRSLLAPGGSALVFLLPPASYSKDGLTSLAASASLPLTRAKVEGEGKVLARVAGGVTADKLGRELAALGLEVALADAVPKGEPAPNSATVVSVPSLSASLDATIHAAMLSGSHQVVAVAAEQSGAERNAGAQQRRMEEGGEGAGYYGE</sequence>
<evidence type="ECO:0000256" key="2">
    <source>
        <dbReference type="SAM" id="SignalP"/>
    </source>
</evidence>